<dbReference type="EMBL" id="BK032843">
    <property type="protein sequence ID" value="DAF63763.1"/>
    <property type="molecule type" value="Genomic_DNA"/>
</dbReference>
<sequence length="34" mass="3846">MPNRLSCGYKIPHESGALLEVKICEDMKQVKDIV</sequence>
<proteinExistence type="predicted"/>
<organism evidence="1">
    <name type="scientific">Podoviridae sp. ctz6O13</name>
    <dbReference type="NCBI Taxonomy" id="2827757"/>
    <lineage>
        <taxon>Viruses</taxon>
        <taxon>Duplodnaviria</taxon>
        <taxon>Heunggongvirae</taxon>
        <taxon>Uroviricota</taxon>
        <taxon>Caudoviricetes</taxon>
    </lineage>
</organism>
<evidence type="ECO:0000313" key="1">
    <source>
        <dbReference type="EMBL" id="DAF63763.1"/>
    </source>
</evidence>
<name>A0A8S5TL28_9CAUD</name>
<reference evidence="1" key="1">
    <citation type="journal article" date="2021" name="Proc. Natl. Acad. Sci. U.S.A.">
        <title>A Catalog of Tens of Thousands of Viruses from Human Metagenomes Reveals Hidden Associations with Chronic Diseases.</title>
        <authorList>
            <person name="Tisza M.J."/>
            <person name="Buck C.B."/>
        </authorList>
    </citation>
    <scope>NUCLEOTIDE SEQUENCE</scope>
    <source>
        <strain evidence="1">Ctz6O13</strain>
    </source>
</reference>
<protein>
    <submittedName>
        <fullName evidence="1">Uncharacterized protein</fullName>
    </submittedName>
</protein>
<accession>A0A8S5TL28</accession>